<evidence type="ECO:0000259" key="2">
    <source>
        <dbReference type="Pfam" id="PF13369"/>
    </source>
</evidence>
<gene>
    <name evidence="3" type="ORF">CS062_13915</name>
</gene>
<dbReference type="InterPro" id="IPR032698">
    <property type="entry name" value="SirB1_N"/>
</dbReference>
<reference evidence="3 4" key="1">
    <citation type="submission" date="2017-11" db="EMBL/GenBank/DDBJ databases">
        <title>Draft genome sequence of Mitsuaria sp. HWN-4.</title>
        <authorList>
            <person name="Gundlapally S.R."/>
        </authorList>
    </citation>
    <scope>NUCLEOTIDE SEQUENCE [LARGE SCALE GENOMIC DNA]</scope>
    <source>
        <strain evidence="3 4">HWN-4</strain>
    </source>
</reference>
<dbReference type="RefSeq" id="WP_099862229.1">
    <property type="nucleotide sequence ID" value="NZ_PEOG01000035.1"/>
</dbReference>
<proteinExistence type="inferred from homology"/>
<dbReference type="OrthoDB" id="232498at2"/>
<name>A0A2G9C828_9BURK</name>
<comment type="similarity">
    <text evidence="1">Belongs to the UPF0162 family.</text>
</comment>
<organism evidence="3 4">
    <name type="scientific">Roseateles chitinivorans</name>
    <dbReference type="NCBI Taxonomy" id="2917965"/>
    <lineage>
        <taxon>Bacteria</taxon>
        <taxon>Pseudomonadati</taxon>
        <taxon>Pseudomonadota</taxon>
        <taxon>Betaproteobacteria</taxon>
        <taxon>Burkholderiales</taxon>
        <taxon>Sphaerotilaceae</taxon>
        <taxon>Roseateles</taxon>
    </lineage>
</organism>
<evidence type="ECO:0000313" key="3">
    <source>
        <dbReference type="EMBL" id="PIM52547.1"/>
    </source>
</evidence>
<evidence type="ECO:0000256" key="1">
    <source>
        <dbReference type="ARBA" id="ARBA00007100"/>
    </source>
</evidence>
<keyword evidence="4" id="KW-1185">Reference proteome</keyword>
<dbReference type="Pfam" id="PF13369">
    <property type="entry name" value="Transglut_core2"/>
    <property type="match status" value="1"/>
</dbReference>
<dbReference type="PANTHER" id="PTHR31350:SF21">
    <property type="entry name" value="F-BOX ONLY PROTEIN 21"/>
    <property type="match status" value="1"/>
</dbReference>
<dbReference type="PANTHER" id="PTHR31350">
    <property type="entry name" value="SI:DKEY-261L7.2"/>
    <property type="match status" value="1"/>
</dbReference>
<feature type="domain" description="Protein SirB1 N-terminal" evidence="2">
    <location>
        <begin position="47"/>
        <end position="204"/>
    </location>
</feature>
<dbReference type="EMBL" id="PEOG01000035">
    <property type="protein sequence ID" value="PIM52547.1"/>
    <property type="molecule type" value="Genomic_DNA"/>
</dbReference>
<protein>
    <submittedName>
        <fullName evidence="3">Transglutaminase</fullName>
    </submittedName>
</protein>
<comment type="caution">
    <text evidence="3">The sequence shown here is derived from an EMBL/GenBank/DDBJ whole genome shotgun (WGS) entry which is preliminary data.</text>
</comment>
<sequence length="258" mass="28900">MSSPLQWTVPSALDYFSTLVADDDTLNLAEAAAAIALDDVPRLDVQQVMAELDRLGERLRQRLPADAPPSHRLRMLNQYFHGELGFAGNVNDYYSIGNSYLHQVLATRRGIPITLAIIYMELAAHVGLRVKGVSFPGHFLMKLRLPQGEVVLDPFSGRSLGRGELDEFLSPWRERAGMMPQEPMSLDAFLGTASPRQILARMLRNLKQIHMDRQDLPRLLAVQRKLVALLPGDRVEQVELEQCLQQIRDGEGGPATFH</sequence>
<evidence type="ECO:0000313" key="4">
    <source>
        <dbReference type="Proteomes" id="UP000231501"/>
    </source>
</evidence>
<dbReference type="AlphaFoldDB" id="A0A2G9C828"/>
<dbReference type="Proteomes" id="UP000231501">
    <property type="component" value="Unassembled WGS sequence"/>
</dbReference>
<accession>A0A2G9C828</accession>